<dbReference type="PANTHER" id="PTHR10953">
    <property type="entry name" value="UBIQUITIN-ACTIVATING ENZYME E1"/>
    <property type="match status" value="1"/>
</dbReference>
<dbReference type="InterPro" id="IPR000594">
    <property type="entry name" value="ThiF_NAD_FAD-bd"/>
</dbReference>
<comment type="similarity">
    <text evidence="1">Belongs to the HesA/MoeB/ThiF family.</text>
</comment>
<evidence type="ECO:0000313" key="3">
    <source>
        <dbReference type="EMBL" id="MXR37021.1"/>
    </source>
</evidence>
<dbReference type="Proteomes" id="UP000467214">
    <property type="component" value="Unassembled WGS sequence"/>
</dbReference>
<dbReference type="NCBIfam" id="NF004281">
    <property type="entry name" value="PRK05690.1"/>
    <property type="match status" value="1"/>
</dbReference>
<gene>
    <name evidence="3" type="primary">moeB</name>
    <name evidence="3" type="ORF">GQF02_08555</name>
</gene>
<proteinExistence type="inferred from homology"/>
<name>A0A845BRB5_9NEIS</name>
<reference evidence="3 4" key="1">
    <citation type="submission" date="2019-12" db="EMBL/GenBank/DDBJ databases">
        <title>Neisseriaceae gen. nov. sp. Genome sequencing and assembly.</title>
        <authorList>
            <person name="Liu Z."/>
            <person name="Li A."/>
        </authorList>
    </citation>
    <scope>NUCLEOTIDE SEQUENCE [LARGE SCALE GENOMIC DNA]</scope>
    <source>
        <strain evidence="3 4">B2N2-7</strain>
    </source>
</reference>
<evidence type="ECO:0000256" key="1">
    <source>
        <dbReference type="ARBA" id="ARBA00009919"/>
    </source>
</evidence>
<dbReference type="SUPFAM" id="SSF69572">
    <property type="entry name" value="Activating enzymes of the ubiquitin-like proteins"/>
    <property type="match status" value="1"/>
</dbReference>
<sequence length="248" mass="26038">MDDQALLRYSRHLLLKEVDMAGQQALMESRVLVVGCGGLGAAAIPFLAASGVGQLLLADDDVIETSNLQRQILYGEADLGRLKAEAAADAVRRINSGVSVEVLPQRLDGAALAQRMAQVNVVLDCSDNYATRQAVNAAAVASRTPLVSGAAVRFDGQLLVVDPRVENSPCYHCLFGGTNASDGACATFGVFSPLVGVIGAQQAVEALKLLMGVGHAPLGRLITYDALNAAWREMRFSRDPDCAVCGAI</sequence>
<dbReference type="GO" id="GO:0008146">
    <property type="term" value="F:sulfotransferase activity"/>
    <property type="evidence" value="ECO:0007669"/>
    <property type="project" value="TreeGrafter"/>
</dbReference>
<keyword evidence="3" id="KW-0808">Transferase</keyword>
<evidence type="ECO:0000259" key="2">
    <source>
        <dbReference type="Pfam" id="PF00899"/>
    </source>
</evidence>
<keyword evidence="3" id="KW-0548">Nucleotidyltransferase</keyword>
<protein>
    <submittedName>
        <fullName evidence="3">Molybdopterin-synthase adenylyltransferase MoeB</fullName>
    </submittedName>
</protein>
<comment type="caution">
    <text evidence="3">The sequence shown here is derived from an EMBL/GenBank/DDBJ whole genome shotgun (WGS) entry which is preliminary data.</text>
</comment>
<dbReference type="PANTHER" id="PTHR10953:SF102">
    <property type="entry name" value="ADENYLYLTRANSFERASE AND SULFURTRANSFERASE MOCS3"/>
    <property type="match status" value="1"/>
</dbReference>
<dbReference type="GO" id="GO:0005829">
    <property type="term" value="C:cytosol"/>
    <property type="evidence" value="ECO:0007669"/>
    <property type="project" value="TreeGrafter"/>
</dbReference>
<dbReference type="GO" id="GO:0008641">
    <property type="term" value="F:ubiquitin-like modifier activating enzyme activity"/>
    <property type="evidence" value="ECO:0007669"/>
    <property type="project" value="InterPro"/>
</dbReference>
<dbReference type="EMBL" id="WSSB01000006">
    <property type="protein sequence ID" value="MXR37021.1"/>
    <property type="molecule type" value="Genomic_DNA"/>
</dbReference>
<dbReference type="CDD" id="cd00757">
    <property type="entry name" value="ThiF_MoeB_HesA_family"/>
    <property type="match status" value="1"/>
</dbReference>
<dbReference type="InterPro" id="IPR045886">
    <property type="entry name" value="ThiF/MoeB/HesA"/>
</dbReference>
<evidence type="ECO:0000313" key="4">
    <source>
        <dbReference type="Proteomes" id="UP000467214"/>
    </source>
</evidence>
<dbReference type="AlphaFoldDB" id="A0A845BRB5"/>
<accession>A0A845BRB5</accession>
<organism evidence="3 4">
    <name type="scientific">Craterilacuibacter sinensis</name>
    <dbReference type="NCBI Taxonomy" id="2686017"/>
    <lineage>
        <taxon>Bacteria</taxon>
        <taxon>Pseudomonadati</taxon>
        <taxon>Pseudomonadota</taxon>
        <taxon>Betaproteobacteria</taxon>
        <taxon>Neisseriales</taxon>
        <taxon>Neisseriaceae</taxon>
        <taxon>Craterilacuibacter</taxon>
    </lineage>
</organism>
<feature type="domain" description="THIF-type NAD/FAD binding fold" evidence="2">
    <location>
        <begin position="9"/>
        <end position="243"/>
    </location>
</feature>
<dbReference type="GO" id="GO:0004792">
    <property type="term" value="F:thiosulfate-cyanide sulfurtransferase activity"/>
    <property type="evidence" value="ECO:0007669"/>
    <property type="project" value="TreeGrafter"/>
</dbReference>
<keyword evidence="4" id="KW-1185">Reference proteome</keyword>
<dbReference type="RefSeq" id="WP_160796368.1">
    <property type="nucleotide sequence ID" value="NZ_WSSB01000006.1"/>
</dbReference>
<dbReference type="FunFam" id="3.40.50.720:FF:000080">
    <property type="entry name" value="Thiazole biosynthesis adenylyltransferase ThiF"/>
    <property type="match status" value="1"/>
</dbReference>
<dbReference type="Pfam" id="PF00899">
    <property type="entry name" value="ThiF"/>
    <property type="match status" value="1"/>
</dbReference>
<dbReference type="Gene3D" id="3.40.50.720">
    <property type="entry name" value="NAD(P)-binding Rossmann-like Domain"/>
    <property type="match status" value="1"/>
</dbReference>
<dbReference type="InterPro" id="IPR035985">
    <property type="entry name" value="Ubiquitin-activating_enz"/>
</dbReference>
<dbReference type="GO" id="GO:0016779">
    <property type="term" value="F:nucleotidyltransferase activity"/>
    <property type="evidence" value="ECO:0007669"/>
    <property type="project" value="UniProtKB-KW"/>
</dbReference>